<dbReference type="Gene3D" id="3.40.50.150">
    <property type="entry name" value="Vaccinia Virus protein VP39"/>
    <property type="match status" value="1"/>
</dbReference>
<keyword evidence="3 6" id="KW-0489">Methyltransferase</keyword>
<dbReference type="OrthoDB" id="9785995at2"/>
<feature type="binding site" evidence="6">
    <location>
        <position position="233"/>
    </location>
    <ligand>
        <name>S-adenosyl-L-methionine</name>
        <dbReference type="ChEBI" id="CHEBI:59789"/>
    </ligand>
</feature>
<proteinExistence type="inferred from homology"/>
<name>A0A1C1YYR8_9HYPH</name>
<feature type="binding site" evidence="6">
    <location>
        <position position="136"/>
    </location>
    <ligand>
        <name>S-adenosyl-L-methionine</name>
        <dbReference type="ChEBI" id="CHEBI:59789"/>
    </ligand>
</feature>
<gene>
    <name evidence="6" type="primary">prmA</name>
    <name evidence="7" type="ORF">AWJ14_05250</name>
</gene>
<dbReference type="GO" id="GO:0005737">
    <property type="term" value="C:cytoplasm"/>
    <property type="evidence" value="ECO:0007669"/>
    <property type="project" value="UniProtKB-SubCell"/>
</dbReference>
<dbReference type="GO" id="GO:0032259">
    <property type="term" value="P:methylation"/>
    <property type="evidence" value="ECO:0007669"/>
    <property type="project" value="UniProtKB-KW"/>
</dbReference>
<keyword evidence="2 6" id="KW-0963">Cytoplasm</keyword>
<dbReference type="PANTHER" id="PTHR43648:SF1">
    <property type="entry name" value="ELECTRON TRANSFER FLAVOPROTEIN BETA SUBUNIT LYSINE METHYLTRANSFERASE"/>
    <property type="match status" value="1"/>
</dbReference>
<keyword evidence="7" id="KW-0689">Ribosomal protein</keyword>
<dbReference type="Proteomes" id="UP000094795">
    <property type="component" value="Unassembled WGS sequence"/>
</dbReference>
<comment type="function">
    <text evidence="6">Methylates ribosomal protein L11.</text>
</comment>
<evidence type="ECO:0000256" key="5">
    <source>
        <dbReference type="ARBA" id="ARBA00022691"/>
    </source>
</evidence>
<dbReference type="GO" id="GO:0016279">
    <property type="term" value="F:protein-lysine N-methyltransferase activity"/>
    <property type="evidence" value="ECO:0007669"/>
    <property type="project" value="RHEA"/>
</dbReference>
<dbReference type="InterPro" id="IPR004498">
    <property type="entry name" value="Ribosomal_PrmA_MeTrfase"/>
</dbReference>
<comment type="caution">
    <text evidence="7">The sequence shown here is derived from an EMBL/GenBank/DDBJ whole genome shotgun (WGS) entry which is preliminary data.</text>
</comment>
<evidence type="ECO:0000256" key="4">
    <source>
        <dbReference type="ARBA" id="ARBA00022679"/>
    </source>
</evidence>
<evidence type="ECO:0000256" key="3">
    <source>
        <dbReference type="ARBA" id="ARBA00022603"/>
    </source>
</evidence>
<dbReference type="GO" id="GO:0005840">
    <property type="term" value="C:ribosome"/>
    <property type="evidence" value="ECO:0007669"/>
    <property type="project" value="UniProtKB-KW"/>
</dbReference>
<feature type="binding site" evidence="6">
    <location>
        <position position="164"/>
    </location>
    <ligand>
        <name>S-adenosyl-L-methionine</name>
        <dbReference type="ChEBI" id="CHEBI:59789"/>
    </ligand>
</feature>
<dbReference type="InterPro" id="IPR029063">
    <property type="entry name" value="SAM-dependent_MTases_sf"/>
</dbReference>
<evidence type="ECO:0000256" key="2">
    <source>
        <dbReference type="ARBA" id="ARBA00022490"/>
    </source>
</evidence>
<dbReference type="InterPro" id="IPR050078">
    <property type="entry name" value="Ribosomal_L11_MeTrfase_PrmA"/>
</dbReference>
<dbReference type="CDD" id="cd02440">
    <property type="entry name" value="AdoMet_MTases"/>
    <property type="match status" value="1"/>
</dbReference>
<feature type="binding site" evidence="6">
    <location>
        <position position="186"/>
    </location>
    <ligand>
        <name>S-adenosyl-L-methionine</name>
        <dbReference type="ChEBI" id="CHEBI:59789"/>
    </ligand>
</feature>
<comment type="subcellular location">
    <subcellularLocation>
        <location evidence="6">Cytoplasm</location>
    </subcellularLocation>
</comment>
<dbReference type="SUPFAM" id="SSF53335">
    <property type="entry name" value="S-adenosyl-L-methionine-dependent methyltransferases"/>
    <property type="match status" value="1"/>
</dbReference>
<dbReference type="EC" id="2.1.1.-" evidence="6"/>
<evidence type="ECO:0000313" key="8">
    <source>
        <dbReference type="Proteomes" id="UP000094795"/>
    </source>
</evidence>
<dbReference type="HAMAP" id="MF_00735">
    <property type="entry name" value="Methyltr_PrmA"/>
    <property type="match status" value="1"/>
</dbReference>
<comment type="catalytic activity">
    <reaction evidence="6">
        <text>L-lysyl-[protein] + 3 S-adenosyl-L-methionine = N(6),N(6),N(6)-trimethyl-L-lysyl-[protein] + 3 S-adenosyl-L-homocysteine + 3 H(+)</text>
        <dbReference type="Rhea" id="RHEA:54192"/>
        <dbReference type="Rhea" id="RHEA-COMP:9752"/>
        <dbReference type="Rhea" id="RHEA-COMP:13826"/>
        <dbReference type="ChEBI" id="CHEBI:15378"/>
        <dbReference type="ChEBI" id="CHEBI:29969"/>
        <dbReference type="ChEBI" id="CHEBI:57856"/>
        <dbReference type="ChEBI" id="CHEBI:59789"/>
        <dbReference type="ChEBI" id="CHEBI:61961"/>
    </reaction>
</comment>
<comment type="similarity">
    <text evidence="1 6">Belongs to the methyltransferase superfamily. PrmA family.</text>
</comment>
<dbReference type="RefSeq" id="WP_066176016.1">
    <property type="nucleotide sequence ID" value="NZ_LQZT01000005.1"/>
</dbReference>
<dbReference type="PIRSF" id="PIRSF000401">
    <property type="entry name" value="RPL11_MTase"/>
    <property type="match status" value="1"/>
</dbReference>
<sequence>MSDHRFYIVTDEAGASRALDLLSVLFEEDGLPIATMETDEANKIWEASVYASGEPDPALKQRIAACLGEDFAGTPIEIETFGDTDWIAKSLEGLKPVRAGRFLVHGAHDRAAVRTNDLAIELEAGQAFGTGHHGTTAGCLEMIDRVMRAYPGGPRAMDPVLDLGTGSGVLAIAVAKLGPVRVLATDIDPVAIRVARENVKSNRATARIACVTAPGFHSTAFARKGPFKLIIANILARPLMRMAPDIRRNLAPGGSVILSGILAEQRRQVLAAYSGQGLRHVSTLWRNGWVTIHLK</sequence>
<keyword evidence="4 6" id="KW-0808">Transferase</keyword>
<keyword evidence="8" id="KW-1185">Reference proteome</keyword>
<evidence type="ECO:0000256" key="1">
    <source>
        <dbReference type="ARBA" id="ARBA00009741"/>
    </source>
</evidence>
<dbReference type="PANTHER" id="PTHR43648">
    <property type="entry name" value="ELECTRON TRANSFER FLAVOPROTEIN BETA SUBUNIT LYSINE METHYLTRANSFERASE"/>
    <property type="match status" value="1"/>
</dbReference>
<keyword evidence="7" id="KW-0687">Ribonucleoprotein</keyword>
<dbReference type="AlphaFoldDB" id="A0A1C1YYR8"/>
<organism evidence="7 8">
    <name type="scientific">Hoeflea olei</name>
    <dbReference type="NCBI Taxonomy" id="1480615"/>
    <lineage>
        <taxon>Bacteria</taxon>
        <taxon>Pseudomonadati</taxon>
        <taxon>Pseudomonadota</taxon>
        <taxon>Alphaproteobacteria</taxon>
        <taxon>Hyphomicrobiales</taxon>
        <taxon>Rhizobiaceae</taxon>
        <taxon>Hoeflea</taxon>
    </lineage>
</organism>
<keyword evidence="5 6" id="KW-0949">S-adenosyl-L-methionine</keyword>
<dbReference type="STRING" id="1480615.AWJ14_05250"/>
<accession>A0A1C1YYR8</accession>
<protein>
    <recommendedName>
        <fullName evidence="6">Ribosomal protein L11 methyltransferase</fullName>
        <shortName evidence="6">L11 Mtase</shortName>
        <ecNumber evidence="6">2.1.1.-</ecNumber>
    </recommendedName>
</protein>
<evidence type="ECO:0000256" key="6">
    <source>
        <dbReference type="HAMAP-Rule" id="MF_00735"/>
    </source>
</evidence>
<dbReference type="NCBIfam" id="NF001784">
    <property type="entry name" value="PRK00517.2-1"/>
    <property type="match status" value="1"/>
</dbReference>
<reference evidence="7 8" key="1">
    <citation type="submission" date="2015-12" db="EMBL/GenBank/DDBJ databases">
        <authorList>
            <person name="Shamseldin A."/>
            <person name="Moawad H."/>
            <person name="Abd El-Rahim W.M."/>
            <person name="Sadowsky M.J."/>
        </authorList>
    </citation>
    <scope>NUCLEOTIDE SEQUENCE [LARGE SCALE GENOMIC DNA]</scope>
    <source>
        <strain evidence="7 8">JC234</strain>
    </source>
</reference>
<evidence type="ECO:0000313" key="7">
    <source>
        <dbReference type="EMBL" id="OCW58556.1"/>
    </source>
</evidence>
<dbReference type="EMBL" id="LQZT01000005">
    <property type="protein sequence ID" value="OCW58556.1"/>
    <property type="molecule type" value="Genomic_DNA"/>
</dbReference>
<dbReference type="Pfam" id="PF06325">
    <property type="entry name" value="PrmA"/>
    <property type="match status" value="1"/>
</dbReference>